<gene>
    <name evidence="4" type="ORF">CH371_19595</name>
</gene>
<keyword evidence="4" id="KW-0808">Transferase</keyword>
<dbReference type="AlphaFoldDB" id="A0A2M9Z6X8"/>
<comment type="caution">
    <text evidence="4">The sequence shown here is derived from an EMBL/GenBank/DDBJ whole genome shotgun (WGS) entry which is preliminary data.</text>
</comment>
<feature type="region of interest" description="Disordered" evidence="2">
    <location>
        <begin position="1"/>
        <end position="25"/>
    </location>
</feature>
<accession>A0A2M9Z6X8</accession>
<proteinExistence type="inferred from homology"/>
<organism evidence="4 5">
    <name type="scientific">Leptospira wolffii</name>
    <dbReference type="NCBI Taxonomy" id="409998"/>
    <lineage>
        <taxon>Bacteria</taxon>
        <taxon>Pseudomonadati</taxon>
        <taxon>Spirochaetota</taxon>
        <taxon>Spirochaetia</taxon>
        <taxon>Leptospirales</taxon>
        <taxon>Leptospiraceae</taxon>
        <taxon>Leptospira</taxon>
    </lineage>
</organism>
<dbReference type="Proteomes" id="UP000231912">
    <property type="component" value="Unassembled WGS sequence"/>
</dbReference>
<evidence type="ECO:0000313" key="5">
    <source>
        <dbReference type="Proteomes" id="UP000231912"/>
    </source>
</evidence>
<dbReference type="RefSeq" id="WP_100760365.1">
    <property type="nucleotide sequence ID" value="NZ_NPDT01000012.1"/>
</dbReference>
<dbReference type="EMBL" id="NPDT01000012">
    <property type="protein sequence ID" value="PJZ64144.1"/>
    <property type="molecule type" value="Genomic_DNA"/>
</dbReference>
<feature type="domain" description="Glycosyltransferase 2-like" evidence="3">
    <location>
        <begin position="38"/>
        <end position="137"/>
    </location>
</feature>
<name>A0A2M9Z6X8_9LEPT</name>
<dbReference type="GO" id="GO:0016740">
    <property type="term" value="F:transferase activity"/>
    <property type="evidence" value="ECO:0007669"/>
    <property type="project" value="UniProtKB-KW"/>
</dbReference>
<evidence type="ECO:0000256" key="2">
    <source>
        <dbReference type="SAM" id="MobiDB-lite"/>
    </source>
</evidence>
<comment type="similarity">
    <text evidence="1">Belongs to the glycosyltransferase 2 family. WaaE/KdtX subfamily.</text>
</comment>
<dbReference type="InterPro" id="IPR001173">
    <property type="entry name" value="Glyco_trans_2-like"/>
</dbReference>
<dbReference type="Pfam" id="PF00535">
    <property type="entry name" value="Glycos_transf_2"/>
    <property type="match status" value="1"/>
</dbReference>
<dbReference type="PANTHER" id="PTHR43630:SF2">
    <property type="entry name" value="GLYCOSYLTRANSFERASE"/>
    <property type="match status" value="1"/>
</dbReference>
<sequence length="299" mass="34796">MTETAHSKEASPIKKKKKTKGISRTSDTIKERFSKKLSVAIITYNEEKNIRDCILSCRDLADEIVILDSDSTDKTREISISYPEVRFSSQKFKGHVEQKNDAISLCKNEWVLSLDADERLSEELKESVRKFLESPEDRELNGLKVSRLTFHMGRFIRFSGWYPQTKFRIFRKNKAKWIGENPHDYLSVEGQGKKIPGDILHYSFQDLSQQVDTINKFSSIVAFTRWKKKKRFSLLRTLVKPFVKFVEIYLFKFGFLDGFPGFVIAISSAYSTFLKEAKVFELGRNIIERPSNLREDYGK</sequence>
<reference evidence="4 5" key="1">
    <citation type="submission" date="2017-07" db="EMBL/GenBank/DDBJ databases">
        <title>Leptospira spp. isolated from tropical soils.</title>
        <authorList>
            <person name="Thibeaux R."/>
            <person name="Iraola G."/>
            <person name="Ferres I."/>
            <person name="Bierque E."/>
            <person name="Girault D."/>
            <person name="Soupe-Gilbert M.-E."/>
            <person name="Picardeau M."/>
            <person name="Goarant C."/>
        </authorList>
    </citation>
    <scope>NUCLEOTIDE SEQUENCE [LARGE SCALE GENOMIC DNA]</scope>
    <source>
        <strain evidence="4 5">FH2-C-A2</strain>
    </source>
</reference>
<evidence type="ECO:0000259" key="3">
    <source>
        <dbReference type="Pfam" id="PF00535"/>
    </source>
</evidence>
<evidence type="ECO:0000313" key="4">
    <source>
        <dbReference type="EMBL" id="PJZ64144.1"/>
    </source>
</evidence>
<evidence type="ECO:0000256" key="1">
    <source>
        <dbReference type="ARBA" id="ARBA00038494"/>
    </source>
</evidence>
<dbReference type="CDD" id="cd02511">
    <property type="entry name" value="Beta4Glucosyltransferase"/>
    <property type="match status" value="1"/>
</dbReference>
<dbReference type="PANTHER" id="PTHR43630">
    <property type="entry name" value="POLY-BETA-1,6-N-ACETYL-D-GLUCOSAMINE SYNTHASE"/>
    <property type="match status" value="1"/>
</dbReference>
<protein>
    <submittedName>
        <fullName evidence="4">Glycosyl transferase</fullName>
    </submittedName>
</protein>
<feature type="compositionally biased region" description="Basic and acidic residues" evidence="2">
    <location>
        <begin position="1"/>
        <end position="12"/>
    </location>
</feature>
<dbReference type="SUPFAM" id="SSF53448">
    <property type="entry name" value="Nucleotide-diphospho-sugar transferases"/>
    <property type="match status" value="1"/>
</dbReference>
<dbReference type="Gene3D" id="3.90.550.10">
    <property type="entry name" value="Spore Coat Polysaccharide Biosynthesis Protein SpsA, Chain A"/>
    <property type="match status" value="1"/>
</dbReference>
<dbReference type="InterPro" id="IPR029044">
    <property type="entry name" value="Nucleotide-diphossugar_trans"/>
</dbReference>